<evidence type="ECO:0000256" key="5">
    <source>
        <dbReference type="ARBA" id="ARBA00022870"/>
    </source>
</evidence>
<dbReference type="InterPro" id="IPR034707">
    <property type="entry name" value="HSV_GN"/>
</dbReference>
<accession>A0A0H4M8Q7</accession>
<keyword evidence="3" id="KW-1040">Host Golgi apparatus</keyword>
<evidence type="ECO:0000256" key="6">
    <source>
        <dbReference type="ARBA" id="ARBA00022879"/>
    </source>
</evidence>
<dbReference type="Pfam" id="PF05702">
    <property type="entry name" value="Herpes_UL49_5"/>
    <property type="match status" value="1"/>
</dbReference>
<keyword evidence="6" id="KW-0261">Viral envelope protein</keyword>
<reference evidence="13 14" key="1">
    <citation type="journal article" date="2015" name="Virology">
        <title>Genomic characterization of emergent pseudorabies virus in China reveals marked sequence divergence: Evidence for the existence of two major genotypes.</title>
        <authorList>
            <person name="Ye C."/>
            <person name="Zhang Q.Z."/>
            <person name="Tian Z.J."/>
            <person name="Zheng H."/>
            <person name="Zhao K."/>
            <person name="Liu F."/>
            <person name="Guo J.C."/>
            <person name="Tong W."/>
            <person name="Jiang C.G."/>
            <person name="Wang S.J."/>
            <person name="Shi M."/>
            <person name="Chang X.B."/>
            <person name="Jiang Y.F."/>
            <person name="Peng J.M."/>
            <person name="Zhou Y.J."/>
            <person name="Tang Y.D."/>
            <person name="Sun M.X."/>
            <person name="Cai X.H."/>
            <person name="An T.Q."/>
            <person name="Tong G.Z."/>
        </authorList>
    </citation>
    <scope>NUCLEOTIDE SEQUENCE [LARGE SCALE GENOMIC DNA]</scope>
    <source>
        <strain evidence="13">JS-2012</strain>
    </source>
</reference>
<proteinExistence type="inferred from homology"/>
<keyword evidence="7 11" id="KW-1133">Transmembrane helix</keyword>
<evidence type="ECO:0000256" key="8">
    <source>
        <dbReference type="ARBA" id="ARBA00023136"/>
    </source>
</evidence>
<evidence type="ECO:0000313" key="14">
    <source>
        <dbReference type="Proteomes" id="UP000102606"/>
    </source>
</evidence>
<keyword evidence="9" id="KW-1015">Disulfide bond</keyword>
<organism evidence="13 14">
    <name type="scientific">Suid herpesvirus 1</name>
    <name type="common">SuHV-1</name>
    <name type="synonym">Pseudorabies virus</name>
    <dbReference type="NCBI Taxonomy" id="10345"/>
    <lineage>
        <taxon>Viruses</taxon>
        <taxon>Duplodnaviria</taxon>
        <taxon>Heunggongvirae</taxon>
        <taxon>Peploviricota</taxon>
        <taxon>Herviviricetes</taxon>
        <taxon>Herpesvirales</taxon>
        <taxon>Orthoherpesviridae</taxon>
        <taxon>Alphaherpesvirinae</taxon>
        <taxon>Varicellovirus</taxon>
        <taxon>Varicellovirus suidalpha1</taxon>
    </lineage>
</organism>
<comment type="function">
    <text evidence="10">Envelope glycoprotein necessary for proper maturation of gM and modulation of its membrane fusion activity. Also plays a critical role in virion morphogenesis.</text>
</comment>
<sequence>MVSSSARLSLTLVAALCALVTPALSSIVFSEGSLPLLREESRTSFWSATCAARGVPVDQPTAAAVTFYICLLAVLVVALGYATRTCTRMLHTSPAGRRV</sequence>
<dbReference type="HAMAP" id="MF_04037">
    <property type="entry name" value="HSV_GN"/>
    <property type="match status" value="1"/>
</dbReference>
<keyword evidence="8 11" id="KW-0472">Membrane</keyword>
<evidence type="ECO:0000256" key="7">
    <source>
        <dbReference type="ARBA" id="ARBA00022989"/>
    </source>
</evidence>
<evidence type="ECO:0000256" key="2">
    <source>
        <dbReference type="ARBA" id="ARBA00022729"/>
    </source>
</evidence>
<dbReference type="InterPro" id="IPR008647">
    <property type="entry name" value="GN_domain"/>
</dbReference>
<feature type="transmembrane region" description="Helical" evidence="11">
    <location>
        <begin position="62"/>
        <end position="82"/>
    </location>
</feature>
<evidence type="ECO:0000256" key="1">
    <source>
        <dbReference type="ARBA" id="ARBA00022692"/>
    </source>
</evidence>
<protein>
    <submittedName>
        <fullName evidence="13">GN</fullName>
    </submittedName>
</protein>
<evidence type="ECO:0000256" key="4">
    <source>
        <dbReference type="ARBA" id="ARBA00022844"/>
    </source>
</evidence>
<evidence type="ECO:0000256" key="9">
    <source>
        <dbReference type="ARBA" id="ARBA00023157"/>
    </source>
</evidence>
<evidence type="ECO:0000313" key="13">
    <source>
        <dbReference type="EMBL" id="AKP23819.1"/>
    </source>
</evidence>
<dbReference type="Proteomes" id="UP000102606">
    <property type="component" value="Segment"/>
</dbReference>
<evidence type="ECO:0000259" key="12">
    <source>
        <dbReference type="Pfam" id="PF05702"/>
    </source>
</evidence>
<gene>
    <name evidence="13" type="primary">UL49.5</name>
</gene>
<keyword evidence="4" id="KW-0946">Virion</keyword>
<dbReference type="GO" id="GO:0019031">
    <property type="term" value="C:viral envelope"/>
    <property type="evidence" value="ECO:0007669"/>
    <property type="project" value="UniProtKB-KW"/>
</dbReference>
<dbReference type="EMBL" id="KP257591">
    <property type="protein sequence ID" value="AKP23819.1"/>
    <property type="molecule type" value="Genomic_DNA"/>
</dbReference>
<keyword evidence="1 11" id="KW-0812">Transmembrane</keyword>
<keyword evidence="2" id="KW-0732">Signal</keyword>
<evidence type="ECO:0000256" key="11">
    <source>
        <dbReference type="SAM" id="Phobius"/>
    </source>
</evidence>
<name>A0A0H4M8Q7_SUHV</name>
<keyword evidence="5" id="KW-1043">Host membrane</keyword>
<evidence type="ECO:0000256" key="10">
    <source>
        <dbReference type="ARBA" id="ARBA00034089"/>
    </source>
</evidence>
<evidence type="ECO:0000256" key="3">
    <source>
        <dbReference type="ARBA" id="ARBA00022812"/>
    </source>
</evidence>
<feature type="domain" description="Envelope glycoprotein N" evidence="12">
    <location>
        <begin position="3"/>
        <end position="98"/>
    </location>
</feature>